<dbReference type="Pfam" id="PF02798">
    <property type="entry name" value="GST_N"/>
    <property type="match status" value="1"/>
</dbReference>
<dbReference type="Proteomes" id="UP001219525">
    <property type="component" value="Unassembled WGS sequence"/>
</dbReference>
<name>A0AAD6XYJ9_9AGAR</name>
<dbReference type="SFLD" id="SFLDG00358">
    <property type="entry name" value="Main_(cytGST)"/>
    <property type="match status" value="1"/>
</dbReference>
<proteinExistence type="inferred from homology"/>
<dbReference type="InterPro" id="IPR004046">
    <property type="entry name" value="GST_C"/>
</dbReference>
<dbReference type="InterPro" id="IPR004045">
    <property type="entry name" value="Glutathione_S-Trfase_N"/>
</dbReference>
<dbReference type="AlphaFoldDB" id="A0AAD6XYJ9"/>
<dbReference type="Gene3D" id="3.40.30.10">
    <property type="entry name" value="Glutaredoxin"/>
    <property type="match status" value="1"/>
</dbReference>
<sequence>MVLKLYAPQSVAGGNGIVALVLAEKQIPFEFVQIDMASKQHKSQEFVAMQPFGQVPAIDDNGFILYESRAICRYLEEKYRNQGTKLVPTGSKAKALFEQAASVESANFHPAVMKVAEETVFKRRQGFPVDQAVVDKVLDEFSAKLDVYESILGKQKYIAGDELTLVDFFHLFYAQLMVVADIDVMTKKSRPNVARWWKEITSRPAWLKLKEHGIKGTVN</sequence>
<dbReference type="EMBL" id="JARJCW010000115">
    <property type="protein sequence ID" value="KAJ7192799.1"/>
    <property type="molecule type" value="Genomic_DNA"/>
</dbReference>
<dbReference type="EC" id="2.5.1.18" evidence="2"/>
<comment type="catalytic activity">
    <reaction evidence="4">
        <text>RX + glutathione = an S-substituted glutathione + a halide anion + H(+)</text>
        <dbReference type="Rhea" id="RHEA:16437"/>
        <dbReference type="ChEBI" id="CHEBI:15378"/>
        <dbReference type="ChEBI" id="CHEBI:16042"/>
        <dbReference type="ChEBI" id="CHEBI:17792"/>
        <dbReference type="ChEBI" id="CHEBI:57925"/>
        <dbReference type="ChEBI" id="CHEBI:90779"/>
        <dbReference type="EC" id="2.5.1.18"/>
    </reaction>
</comment>
<feature type="domain" description="GST N-terminal" evidence="5">
    <location>
        <begin position="1"/>
        <end position="83"/>
    </location>
</feature>
<dbReference type="GO" id="GO:0005737">
    <property type="term" value="C:cytoplasm"/>
    <property type="evidence" value="ECO:0007669"/>
    <property type="project" value="TreeGrafter"/>
</dbReference>
<gene>
    <name evidence="7" type="ORF">GGX14DRAFT_593833</name>
</gene>
<evidence type="ECO:0000259" key="6">
    <source>
        <dbReference type="PROSITE" id="PS50405"/>
    </source>
</evidence>
<comment type="similarity">
    <text evidence="1">Belongs to the GST superfamily. Phi family.</text>
</comment>
<comment type="caution">
    <text evidence="7">The sequence shown here is derived from an EMBL/GenBank/DDBJ whole genome shotgun (WGS) entry which is preliminary data.</text>
</comment>
<dbReference type="SUPFAM" id="SSF47616">
    <property type="entry name" value="GST C-terminal domain-like"/>
    <property type="match status" value="1"/>
</dbReference>
<reference evidence="7" key="1">
    <citation type="submission" date="2023-03" db="EMBL/GenBank/DDBJ databases">
        <title>Massive genome expansion in bonnet fungi (Mycena s.s.) driven by repeated elements and novel gene families across ecological guilds.</title>
        <authorList>
            <consortium name="Lawrence Berkeley National Laboratory"/>
            <person name="Harder C.B."/>
            <person name="Miyauchi S."/>
            <person name="Viragh M."/>
            <person name="Kuo A."/>
            <person name="Thoen E."/>
            <person name="Andreopoulos B."/>
            <person name="Lu D."/>
            <person name="Skrede I."/>
            <person name="Drula E."/>
            <person name="Henrissat B."/>
            <person name="Morin E."/>
            <person name="Kohler A."/>
            <person name="Barry K."/>
            <person name="LaButti K."/>
            <person name="Morin E."/>
            <person name="Salamov A."/>
            <person name="Lipzen A."/>
            <person name="Mereny Z."/>
            <person name="Hegedus B."/>
            <person name="Baldrian P."/>
            <person name="Stursova M."/>
            <person name="Weitz H."/>
            <person name="Taylor A."/>
            <person name="Grigoriev I.V."/>
            <person name="Nagy L.G."/>
            <person name="Martin F."/>
            <person name="Kauserud H."/>
        </authorList>
    </citation>
    <scope>NUCLEOTIDE SEQUENCE</scope>
    <source>
        <strain evidence="7">9144</strain>
    </source>
</reference>
<evidence type="ECO:0000256" key="2">
    <source>
        <dbReference type="ARBA" id="ARBA00012452"/>
    </source>
</evidence>
<dbReference type="GO" id="GO:0006749">
    <property type="term" value="P:glutathione metabolic process"/>
    <property type="evidence" value="ECO:0007669"/>
    <property type="project" value="TreeGrafter"/>
</dbReference>
<protein>
    <recommendedName>
        <fullName evidence="2">glutathione transferase</fullName>
        <ecNumber evidence="2">2.5.1.18</ecNumber>
    </recommendedName>
</protein>
<dbReference type="PANTHER" id="PTHR43900">
    <property type="entry name" value="GLUTATHIONE S-TRANSFERASE RHO"/>
    <property type="match status" value="1"/>
</dbReference>
<evidence type="ECO:0000313" key="7">
    <source>
        <dbReference type="EMBL" id="KAJ7192799.1"/>
    </source>
</evidence>
<dbReference type="PROSITE" id="PS50405">
    <property type="entry name" value="GST_CTER"/>
    <property type="match status" value="1"/>
</dbReference>
<dbReference type="PROSITE" id="PS50404">
    <property type="entry name" value="GST_NTER"/>
    <property type="match status" value="1"/>
</dbReference>
<evidence type="ECO:0000256" key="3">
    <source>
        <dbReference type="ARBA" id="ARBA00022679"/>
    </source>
</evidence>
<keyword evidence="3" id="KW-0808">Transferase</keyword>
<dbReference type="FunFam" id="1.20.1050.10:FF:000004">
    <property type="entry name" value="Glutathione S-transferase F2"/>
    <property type="match status" value="1"/>
</dbReference>
<keyword evidence="8" id="KW-1185">Reference proteome</keyword>
<evidence type="ECO:0000256" key="4">
    <source>
        <dbReference type="ARBA" id="ARBA00047960"/>
    </source>
</evidence>
<dbReference type="SUPFAM" id="SSF52833">
    <property type="entry name" value="Thioredoxin-like"/>
    <property type="match status" value="1"/>
</dbReference>
<accession>A0AAD6XYJ9</accession>
<dbReference type="FunFam" id="3.40.30.10:FF:000016">
    <property type="entry name" value="Glutathione S-transferase F2"/>
    <property type="match status" value="1"/>
</dbReference>
<dbReference type="GO" id="GO:0009636">
    <property type="term" value="P:response to toxic substance"/>
    <property type="evidence" value="ECO:0007669"/>
    <property type="project" value="UniProtKB-ARBA"/>
</dbReference>
<feature type="domain" description="GST C-terminal" evidence="6">
    <location>
        <begin position="90"/>
        <end position="219"/>
    </location>
</feature>
<dbReference type="GO" id="GO:0043295">
    <property type="term" value="F:glutathione binding"/>
    <property type="evidence" value="ECO:0007669"/>
    <property type="project" value="TreeGrafter"/>
</dbReference>
<evidence type="ECO:0000259" key="5">
    <source>
        <dbReference type="PROSITE" id="PS50404"/>
    </source>
</evidence>
<organism evidence="7 8">
    <name type="scientific">Mycena pura</name>
    <dbReference type="NCBI Taxonomy" id="153505"/>
    <lineage>
        <taxon>Eukaryota</taxon>
        <taxon>Fungi</taxon>
        <taxon>Dikarya</taxon>
        <taxon>Basidiomycota</taxon>
        <taxon>Agaricomycotina</taxon>
        <taxon>Agaricomycetes</taxon>
        <taxon>Agaricomycetidae</taxon>
        <taxon>Agaricales</taxon>
        <taxon>Marasmiineae</taxon>
        <taxon>Mycenaceae</taxon>
        <taxon>Mycena</taxon>
    </lineage>
</organism>
<dbReference type="Gene3D" id="1.20.1050.10">
    <property type="match status" value="1"/>
</dbReference>
<dbReference type="InterPro" id="IPR010987">
    <property type="entry name" value="Glutathione-S-Trfase_C-like"/>
</dbReference>
<dbReference type="InterPro" id="IPR040079">
    <property type="entry name" value="Glutathione_S-Trfase"/>
</dbReference>
<dbReference type="PANTHER" id="PTHR43900:SF3">
    <property type="entry name" value="GLUTATHIONE S-TRANSFERASE RHO"/>
    <property type="match status" value="1"/>
</dbReference>
<evidence type="ECO:0000256" key="1">
    <source>
        <dbReference type="ARBA" id="ARBA00010128"/>
    </source>
</evidence>
<dbReference type="InterPro" id="IPR036249">
    <property type="entry name" value="Thioredoxin-like_sf"/>
</dbReference>
<dbReference type="GO" id="GO:0004364">
    <property type="term" value="F:glutathione transferase activity"/>
    <property type="evidence" value="ECO:0007669"/>
    <property type="project" value="UniProtKB-EC"/>
</dbReference>
<dbReference type="SFLD" id="SFLDS00019">
    <property type="entry name" value="Glutathione_Transferase_(cytos"/>
    <property type="match status" value="1"/>
</dbReference>
<dbReference type="InterPro" id="IPR036282">
    <property type="entry name" value="Glutathione-S-Trfase_C_sf"/>
</dbReference>
<dbReference type="Pfam" id="PF00043">
    <property type="entry name" value="GST_C"/>
    <property type="match status" value="1"/>
</dbReference>
<evidence type="ECO:0000313" key="8">
    <source>
        <dbReference type="Proteomes" id="UP001219525"/>
    </source>
</evidence>